<keyword evidence="5" id="KW-0441">Lipid A biosynthesis</keyword>
<evidence type="ECO:0000256" key="2">
    <source>
        <dbReference type="ARBA" id="ARBA00012687"/>
    </source>
</evidence>
<dbReference type="InterPro" id="IPR003835">
    <property type="entry name" value="Glyco_trans_19"/>
</dbReference>
<keyword evidence="7 11" id="KW-0808">Transferase</keyword>
<evidence type="ECO:0000256" key="10">
    <source>
        <dbReference type="NCBIfam" id="TIGR00215"/>
    </source>
</evidence>
<comment type="function">
    <text evidence="1">Condensation of UDP-2,3-diacylglucosamine and 2,3-diacylglucosamine-1-phosphate to form lipid A disaccharide, a precursor of lipid A, a phosphorylated glycolipid that anchors the lipopolysaccharide to the outer membrane of the cell.</text>
</comment>
<evidence type="ECO:0000256" key="1">
    <source>
        <dbReference type="ARBA" id="ARBA00002056"/>
    </source>
</evidence>
<dbReference type="SUPFAM" id="SSF53756">
    <property type="entry name" value="UDP-Glycosyltransferase/glycogen phosphorylase"/>
    <property type="match status" value="1"/>
</dbReference>
<evidence type="ECO:0000313" key="11">
    <source>
        <dbReference type="EMBL" id="HGK24292.1"/>
    </source>
</evidence>
<evidence type="ECO:0000256" key="4">
    <source>
        <dbReference type="ARBA" id="ARBA00022516"/>
    </source>
</evidence>
<evidence type="ECO:0000256" key="8">
    <source>
        <dbReference type="ARBA" id="ARBA00023098"/>
    </source>
</evidence>
<dbReference type="NCBIfam" id="TIGR00215">
    <property type="entry name" value="lpxB"/>
    <property type="match status" value="1"/>
</dbReference>
<evidence type="ECO:0000256" key="7">
    <source>
        <dbReference type="ARBA" id="ARBA00022679"/>
    </source>
</evidence>
<dbReference type="GO" id="GO:0008915">
    <property type="term" value="F:lipid-A-disaccharide synthase activity"/>
    <property type="evidence" value="ECO:0007669"/>
    <property type="project" value="UniProtKB-UniRule"/>
</dbReference>
<organism evidence="11">
    <name type="scientific">Dictyoglomus thermophilum</name>
    <dbReference type="NCBI Taxonomy" id="14"/>
    <lineage>
        <taxon>Bacteria</taxon>
        <taxon>Pseudomonadati</taxon>
        <taxon>Dictyoglomota</taxon>
        <taxon>Dictyoglomia</taxon>
        <taxon>Dictyoglomales</taxon>
        <taxon>Dictyoglomaceae</taxon>
        <taxon>Dictyoglomus</taxon>
    </lineage>
</organism>
<name>A0A7C3PRA7_DICTH</name>
<evidence type="ECO:0000256" key="3">
    <source>
        <dbReference type="ARBA" id="ARBA00020902"/>
    </source>
</evidence>
<dbReference type="Pfam" id="PF02684">
    <property type="entry name" value="LpxB"/>
    <property type="match status" value="1"/>
</dbReference>
<comment type="caution">
    <text evidence="11">The sequence shown here is derived from an EMBL/GenBank/DDBJ whole genome shotgun (WGS) entry which is preliminary data.</text>
</comment>
<keyword evidence="8" id="KW-0443">Lipid metabolism</keyword>
<gene>
    <name evidence="11" type="ORF">ENU78_07695</name>
</gene>
<dbReference type="EMBL" id="DTDV01000019">
    <property type="protein sequence ID" value="HGK24292.1"/>
    <property type="molecule type" value="Genomic_DNA"/>
</dbReference>
<proteinExistence type="predicted"/>
<dbReference type="PANTHER" id="PTHR30372">
    <property type="entry name" value="LIPID-A-DISACCHARIDE SYNTHASE"/>
    <property type="match status" value="1"/>
</dbReference>
<sequence>MKIFLSALEVSADIHGAKLINALKNKAKNIYFYGLGGERMKEEGMEVLYDVTQYSTVGFVEPIPYIPKLLLVQERVKRIIKETKPDLIIFIDAQGFNLPLAKYAKKLGLKTIYYFAPQYWLWGDKKKVKEVLDSLSYVIATFPQEYELYRSFGDNVVYYGHPLVDYLLPYKDLEREKNIIGLFPGSRIQEIKNLTPIFLEITDRLKVNGYRFVMPIASEKFSNLVFEYVRGKDHIELVSGKESQKYLKISSLSLVASGTVTLEAAILKTPAMVFYKISPVTYHIAKRLVHYTFIALPNIILNQMIYPEFIQKIDIEEVMTNIERILKDDIYRKNLEDKLKELETKLGQPGVLDRISNFILEII</sequence>
<dbReference type="GO" id="GO:0005543">
    <property type="term" value="F:phospholipid binding"/>
    <property type="evidence" value="ECO:0007669"/>
    <property type="project" value="TreeGrafter"/>
</dbReference>
<evidence type="ECO:0000256" key="5">
    <source>
        <dbReference type="ARBA" id="ARBA00022556"/>
    </source>
</evidence>
<evidence type="ECO:0000256" key="9">
    <source>
        <dbReference type="ARBA" id="ARBA00048975"/>
    </source>
</evidence>
<dbReference type="GO" id="GO:0016020">
    <property type="term" value="C:membrane"/>
    <property type="evidence" value="ECO:0007669"/>
    <property type="project" value="GOC"/>
</dbReference>
<dbReference type="EC" id="2.4.1.182" evidence="2 10"/>
<dbReference type="PANTHER" id="PTHR30372:SF4">
    <property type="entry name" value="LIPID-A-DISACCHARIDE SYNTHASE, MITOCHONDRIAL-RELATED"/>
    <property type="match status" value="1"/>
</dbReference>
<comment type="catalytic activity">
    <reaction evidence="9">
        <text>a lipid X + a UDP-2-N,3-O-bis[(3R)-3-hydroxyacyl]-alpha-D-glucosamine = a lipid A disaccharide + UDP + H(+)</text>
        <dbReference type="Rhea" id="RHEA:67828"/>
        <dbReference type="ChEBI" id="CHEBI:15378"/>
        <dbReference type="ChEBI" id="CHEBI:58223"/>
        <dbReference type="ChEBI" id="CHEBI:137748"/>
        <dbReference type="ChEBI" id="CHEBI:176338"/>
        <dbReference type="ChEBI" id="CHEBI:176343"/>
        <dbReference type="EC" id="2.4.1.182"/>
    </reaction>
</comment>
<protein>
    <recommendedName>
        <fullName evidence="3 10">Lipid-A-disaccharide synthase</fullName>
        <ecNumber evidence="2 10">2.4.1.182</ecNumber>
    </recommendedName>
</protein>
<accession>A0A7C3PRA7</accession>
<dbReference type="AlphaFoldDB" id="A0A7C3PRA7"/>
<dbReference type="GO" id="GO:0009245">
    <property type="term" value="P:lipid A biosynthetic process"/>
    <property type="evidence" value="ECO:0007669"/>
    <property type="project" value="UniProtKB-UniRule"/>
</dbReference>
<keyword evidence="4" id="KW-0444">Lipid biosynthesis</keyword>
<keyword evidence="6 11" id="KW-0328">Glycosyltransferase</keyword>
<evidence type="ECO:0000256" key="6">
    <source>
        <dbReference type="ARBA" id="ARBA00022676"/>
    </source>
</evidence>
<reference evidence="11" key="1">
    <citation type="journal article" date="2020" name="mSystems">
        <title>Genome- and Community-Level Interaction Insights into Carbon Utilization and Element Cycling Functions of Hydrothermarchaeota in Hydrothermal Sediment.</title>
        <authorList>
            <person name="Zhou Z."/>
            <person name="Liu Y."/>
            <person name="Xu W."/>
            <person name="Pan J."/>
            <person name="Luo Z.H."/>
            <person name="Li M."/>
        </authorList>
    </citation>
    <scope>NUCLEOTIDE SEQUENCE [LARGE SCALE GENOMIC DNA]</scope>
    <source>
        <strain evidence="11">SpSt-70</strain>
    </source>
</reference>